<dbReference type="PROSITE" id="PS51257">
    <property type="entry name" value="PROKAR_LIPOPROTEIN"/>
    <property type="match status" value="1"/>
</dbReference>
<proteinExistence type="predicted"/>
<feature type="chain" id="PRO_5020274283" evidence="1">
    <location>
        <begin position="28"/>
        <end position="330"/>
    </location>
</feature>
<comment type="caution">
    <text evidence="2">The sequence shown here is derived from an EMBL/GenBank/DDBJ whole genome shotgun (WGS) entry which is preliminary data.</text>
</comment>
<dbReference type="NCBIfam" id="TIGR03519">
    <property type="entry name" value="T9SS_PorP_fam"/>
    <property type="match status" value="1"/>
</dbReference>
<reference evidence="2 3" key="1">
    <citation type="submission" date="2019-03" db="EMBL/GenBank/DDBJ databases">
        <title>Genomic Encyclopedia of Type Strains, Phase IV (KMG-IV): sequencing the most valuable type-strain genomes for metagenomic binning, comparative biology and taxonomic classification.</title>
        <authorList>
            <person name="Goeker M."/>
        </authorList>
    </citation>
    <scope>NUCLEOTIDE SEQUENCE [LARGE SCALE GENOMIC DNA]</scope>
    <source>
        <strain evidence="2 3">DSM 21100</strain>
    </source>
</reference>
<name>A0A4R3KQT4_9SPHI</name>
<protein>
    <submittedName>
        <fullName evidence="2">Type IX secretion system PorP/SprF family membrane protein</fullName>
    </submittedName>
</protein>
<evidence type="ECO:0000313" key="2">
    <source>
        <dbReference type="EMBL" id="TCS87288.1"/>
    </source>
</evidence>
<dbReference type="OrthoDB" id="1493187at2"/>
<keyword evidence="3" id="KW-1185">Reference proteome</keyword>
<sequence>MKRKIITRGACILVLLVSGGCWNRLHAQQDAQFSQYIFNHIYINPAYAGYREETTIHAFFRSQWTGVPGAPQTASLAFDGTLNNKRIGLALQVAEDKLGAQHNRSAYGNYSYKIQTGYTSKLAFGLGVGFVQLGLDGKKMDPLDQGDVYIPENMQTSIIFDSRAGVLFSDEYFYAGFSVDNLLAMHLDGHKDRTLLTPTPQPHYYLTAGALFPFSDKFALRPSFLLKDDRGGPTSLDLNLFALLNERIWVGASYRTGVVLYDKSYLEYDPKKTNAVVGLAEFFISDQIRVGYAYDYSLNALKNYNYGTHELSVSYYIDNQRSYSERCYKF</sequence>
<evidence type="ECO:0000256" key="1">
    <source>
        <dbReference type="SAM" id="SignalP"/>
    </source>
</evidence>
<dbReference type="RefSeq" id="WP_132129086.1">
    <property type="nucleotide sequence ID" value="NZ_CP042432.1"/>
</dbReference>
<feature type="signal peptide" evidence="1">
    <location>
        <begin position="1"/>
        <end position="27"/>
    </location>
</feature>
<dbReference type="Pfam" id="PF11751">
    <property type="entry name" value="PorP_SprF"/>
    <property type="match status" value="1"/>
</dbReference>
<dbReference type="Proteomes" id="UP000295807">
    <property type="component" value="Unassembled WGS sequence"/>
</dbReference>
<organism evidence="2 3">
    <name type="scientific">Anseongella ginsenosidimutans</name>
    <dbReference type="NCBI Taxonomy" id="496056"/>
    <lineage>
        <taxon>Bacteria</taxon>
        <taxon>Pseudomonadati</taxon>
        <taxon>Bacteroidota</taxon>
        <taxon>Sphingobacteriia</taxon>
        <taxon>Sphingobacteriales</taxon>
        <taxon>Sphingobacteriaceae</taxon>
        <taxon>Anseongella</taxon>
    </lineage>
</organism>
<dbReference type="InterPro" id="IPR019861">
    <property type="entry name" value="PorP/SprF_Bacteroidetes"/>
</dbReference>
<dbReference type="AlphaFoldDB" id="A0A4R3KQT4"/>
<dbReference type="EMBL" id="SMAD01000005">
    <property type="protein sequence ID" value="TCS87288.1"/>
    <property type="molecule type" value="Genomic_DNA"/>
</dbReference>
<keyword evidence="1" id="KW-0732">Signal</keyword>
<accession>A0A4R3KQT4</accession>
<evidence type="ECO:0000313" key="3">
    <source>
        <dbReference type="Proteomes" id="UP000295807"/>
    </source>
</evidence>
<gene>
    <name evidence="2" type="ORF">EDD80_105102</name>
</gene>